<evidence type="ECO:0000256" key="1">
    <source>
        <dbReference type="ARBA" id="ARBA00022491"/>
    </source>
</evidence>
<evidence type="ECO:0000256" key="4">
    <source>
        <dbReference type="ARBA" id="ARBA00023163"/>
    </source>
</evidence>
<name>A0ABM7RDC3_9BACT</name>
<evidence type="ECO:0000259" key="5">
    <source>
        <dbReference type="SMART" id="SM00345"/>
    </source>
</evidence>
<proteinExistence type="predicted"/>
<dbReference type="RefSeq" id="WP_338684795.1">
    <property type="nucleotide sequence ID" value="NZ_AP024702.1"/>
</dbReference>
<dbReference type="InterPro" id="IPR036388">
    <property type="entry name" value="WH-like_DNA-bd_sf"/>
</dbReference>
<dbReference type="InterPro" id="IPR028082">
    <property type="entry name" value="Peripla_BP_I"/>
</dbReference>
<dbReference type="Gene3D" id="1.10.10.10">
    <property type="entry name" value="Winged helix-like DNA-binding domain superfamily/Winged helix DNA-binding domain"/>
    <property type="match status" value="1"/>
</dbReference>
<keyword evidence="1" id="KW-0678">Repressor</keyword>
<protein>
    <submittedName>
        <fullName evidence="6">LacI family transcriptional regulator</fullName>
    </submittedName>
</protein>
<dbReference type="SMART" id="SM00345">
    <property type="entry name" value="HTH_GNTR"/>
    <property type="match status" value="1"/>
</dbReference>
<feature type="domain" description="HTH gntR-type" evidence="5">
    <location>
        <begin position="13"/>
        <end position="69"/>
    </location>
</feature>
<dbReference type="InterPro" id="IPR000524">
    <property type="entry name" value="Tscrpt_reg_HTH_GntR"/>
</dbReference>
<dbReference type="PANTHER" id="PTHR30146:SF148">
    <property type="entry name" value="HTH-TYPE TRANSCRIPTIONAL REPRESSOR PURR-RELATED"/>
    <property type="match status" value="1"/>
</dbReference>
<evidence type="ECO:0000313" key="7">
    <source>
        <dbReference type="Proteomes" id="UP001374893"/>
    </source>
</evidence>
<sequence>MKQGGFLSISEQIADHLREEIARGKWGGGLPGVHALASEIGVNFKTVTAALRKLEEEGLVVRPGSGKRRQIAIHGTRGSKTLVIGILHADEADIRLHYLVELQHLLMNAGHSVRVVRCPLMNRAGGDGRTNRIIRGAEVNAWIVLAGSQELLKWMIGRGFPTFAMFGRRRRLQIAGVGPDKLPAVAQATRKLIELGHRRVAMICRPARRLPQPGAAERVFLEELGKGGIEPSSYHLPHWEDNPESLHQSLSSLFALTPPTALLVDEVELYTAVQHFLSNRGIRVPADVSLICTDSDPSFEWCRPKVTRIAWDSGPVVRRIVRWADNISRGKKDLRQTATTARFVEGETIGPPKPGI</sequence>
<keyword evidence="3" id="KW-0238">DNA-binding</keyword>
<dbReference type="Pfam" id="PF00392">
    <property type="entry name" value="GntR"/>
    <property type="match status" value="1"/>
</dbReference>
<dbReference type="EMBL" id="AP024702">
    <property type="protein sequence ID" value="BCX48518.1"/>
    <property type="molecule type" value="Genomic_DNA"/>
</dbReference>
<keyword evidence="7" id="KW-1185">Reference proteome</keyword>
<evidence type="ECO:0000313" key="6">
    <source>
        <dbReference type="EMBL" id="BCX48518.1"/>
    </source>
</evidence>
<dbReference type="Proteomes" id="UP001374893">
    <property type="component" value="Chromosome"/>
</dbReference>
<keyword evidence="4" id="KW-0804">Transcription</keyword>
<dbReference type="Pfam" id="PF13377">
    <property type="entry name" value="Peripla_BP_3"/>
    <property type="match status" value="1"/>
</dbReference>
<gene>
    <name evidence="6" type="ORF">HAHE_24260</name>
</gene>
<dbReference type="InterPro" id="IPR036390">
    <property type="entry name" value="WH_DNA-bd_sf"/>
</dbReference>
<dbReference type="SUPFAM" id="SSF46785">
    <property type="entry name" value="Winged helix' DNA-binding domain"/>
    <property type="match status" value="1"/>
</dbReference>
<reference evidence="6 7" key="1">
    <citation type="submission" date="2021-06" db="EMBL/GenBank/DDBJ databases">
        <title>Complete genome of Haloferula helveola possessing various polysaccharide degrading enzymes.</title>
        <authorList>
            <person name="Takami H."/>
            <person name="Huang C."/>
            <person name="Hamasaki K."/>
        </authorList>
    </citation>
    <scope>NUCLEOTIDE SEQUENCE [LARGE SCALE GENOMIC DNA]</scope>
    <source>
        <strain evidence="6 7">CN-1</strain>
    </source>
</reference>
<dbReference type="Gene3D" id="3.40.50.2300">
    <property type="match status" value="2"/>
</dbReference>
<dbReference type="CDD" id="cd07377">
    <property type="entry name" value="WHTH_GntR"/>
    <property type="match status" value="1"/>
</dbReference>
<evidence type="ECO:0000256" key="3">
    <source>
        <dbReference type="ARBA" id="ARBA00023125"/>
    </source>
</evidence>
<keyword evidence="2" id="KW-0805">Transcription regulation</keyword>
<dbReference type="PANTHER" id="PTHR30146">
    <property type="entry name" value="LACI-RELATED TRANSCRIPTIONAL REPRESSOR"/>
    <property type="match status" value="1"/>
</dbReference>
<accession>A0ABM7RDC3</accession>
<evidence type="ECO:0000256" key="2">
    <source>
        <dbReference type="ARBA" id="ARBA00023015"/>
    </source>
</evidence>
<dbReference type="SUPFAM" id="SSF53822">
    <property type="entry name" value="Periplasmic binding protein-like I"/>
    <property type="match status" value="1"/>
</dbReference>
<organism evidence="6 7">
    <name type="scientific">Haloferula helveola</name>
    <dbReference type="NCBI Taxonomy" id="490095"/>
    <lineage>
        <taxon>Bacteria</taxon>
        <taxon>Pseudomonadati</taxon>
        <taxon>Verrucomicrobiota</taxon>
        <taxon>Verrucomicrobiia</taxon>
        <taxon>Verrucomicrobiales</taxon>
        <taxon>Verrucomicrobiaceae</taxon>
        <taxon>Haloferula</taxon>
    </lineage>
</organism>
<dbReference type="InterPro" id="IPR046335">
    <property type="entry name" value="LacI/GalR-like_sensor"/>
</dbReference>